<dbReference type="EMBL" id="JBHSKP010000033">
    <property type="protein sequence ID" value="MFC5156363.1"/>
    <property type="molecule type" value="Genomic_DNA"/>
</dbReference>
<comment type="caution">
    <text evidence="2">The sequence shown here is derived from an EMBL/GenBank/DDBJ whole genome shotgun (WGS) entry which is preliminary data.</text>
</comment>
<dbReference type="RefSeq" id="WP_344485441.1">
    <property type="nucleotide sequence ID" value="NZ_BAAASB010000029.1"/>
</dbReference>
<organism evidence="2 3">
    <name type="scientific">Streptomyces amakusaensis</name>
    <dbReference type="NCBI Taxonomy" id="67271"/>
    <lineage>
        <taxon>Bacteria</taxon>
        <taxon>Bacillati</taxon>
        <taxon>Actinomycetota</taxon>
        <taxon>Actinomycetes</taxon>
        <taxon>Kitasatosporales</taxon>
        <taxon>Streptomycetaceae</taxon>
        <taxon>Streptomyces</taxon>
    </lineage>
</organism>
<proteinExistence type="predicted"/>
<reference evidence="3" key="1">
    <citation type="journal article" date="2019" name="Int. J. Syst. Evol. Microbiol.">
        <title>The Global Catalogue of Microorganisms (GCM) 10K type strain sequencing project: providing services to taxonomists for standard genome sequencing and annotation.</title>
        <authorList>
            <consortium name="The Broad Institute Genomics Platform"/>
            <consortium name="The Broad Institute Genome Sequencing Center for Infectious Disease"/>
            <person name="Wu L."/>
            <person name="Ma J."/>
        </authorList>
    </citation>
    <scope>NUCLEOTIDE SEQUENCE [LARGE SCALE GENOMIC DNA]</scope>
    <source>
        <strain evidence="3">PCU 266</strain>
    </source>
</reference>
<dbReference type="Proteomes" id="UP001596160">
    <property type="component" value="Unassembled WGS sequence"/>
</dbReference>
<gene>
    <name evidence="2" type="ORF">ACFPRH_32090</name>
</gene>
<feature type="compositionally biased region" description="Polar residues" evidence="1">
    <location>
        <begin position="1"/>
        <end position="10"/>
    </location>
</feature>
<evidence type="ECO:0000313" key="2">
    <source>
        <dbReference type="EMBL" id="MFC5156363.1"/>
    </source>
</evidence>
<accession>A0ABW0ARH1</accession>
<protein>
    <submittedName>
        <fullName evidence="2">Uncharacterized protein</fullName>
    </submittedName>
</protein>
<evidence type="ECO:0000313" key="3">
    <source>
        <dbReference type="Proteomes" id="UP001596160"/>
    </source>
</evidence>
<keyword evidence="3" id="KW-1185">Reference proteome</keyword>
<evidence type="ECO:0000256" key="1">
    <source>
        <dbReference type="SAM" id="MobiDB-lite"/>
    </source>
</evidence>
<name>A0ABW0ARH1_9ACTN</name>
<sequence>MTTSVPSSARTPGLPQSGCPFADRVSRTETPMLTAMAAAMFHLEHLVETVGTPEQERAAHTAPVSAEHHREYVLGNAARIRRALDELTAPYETTATDTSTTTADTTTA</sequence>
<feature type="region of interest" description="Disordered" evidence="1">
    <location>
        <begin position="1"/>
        <end position="23"/>
    </location>
</feature>